<evidence type="ECO:0000313" key="1">
    <source>
        <dbReference type="EMBL" id="PPK94257.1"/>
    </source>
</evidence>
<dbReference type="NCBIfam" id="NF006159">
    <property type="entry name" value="PRK08303.1"/>
    <property type="match status" value="1"/>
</dbReference>
<dbReference type="Gene3D" id="3.40.50.720">
    <property type="entry name" value="NAD(P)-binding Rossmann-like Domain"/>
    <property type="match status" value="1"/>
</dbReference>
<proteinExistence type="predicted"/>
<sequence>MDGMSTSSQHTSTPLAGAVAVVAGGTRGASRAIAVELGRAGATVYVTGRSSRGHRSEVDRPETIEGTADLVTAAGGSAIAVQVDHLDPAQVEGFAKRVDAEHGRIDVLVDGIWGGDHHLQWGRPVWEHSLEASLRMIRLGIDAHVVTAHHLLPLLVRRPGGLVVELTDGTAEYNATFREGTSLAFYVAKTAAHSLAIAEAAELRAHGCTAVALTPGWLRSEAMLDTFGVTEENWRDAVAKEPHFAISESPAFVGRAVAALAADPERARFSGRTLDSGGLARIYGIDDVDGSRPDGWRYMVEVAATGKPADTTGYR</sequence>
<dbReference type="AlphaFoldDB" id="A0A2S6IJ59"/>
<dbReference type="EMBL" id="PTJD01000008">
    <property type="protein sequence ID" value="PPK94257.1"/>
    <property type="molecule type" value="Genomic_DNA"/>
</dbReference>
<dbReference type="Pfam" id="PF00106">
    <property type="entry name" value="adh_short"/>
    <property type="match status" value="1"/>
</dbReference>
<accession>A0A2S6IJ59</accession>
<dbReference type="SUPFAM" id="SSF51735">
    <property type="entry name" value="NAD(P)-binding Rossmann-fold domains"/>
    <property type="match status" value="1"/>
</dbReference>
<keyword evidence="2" id="KW-1185">Reference proteome</keyword>
<gene>
    <name evidence="1" type="ORF">CLV92_108159</name>
</gene>
<dbReference type="PANTHER" id="PTHR44147:SF2">
    <property type="entry name" value="DEHYDROGENASE_REDUCTASE SDR FAMILY MEMBER 1"/>
    <property type="match status" value="1"/>
</dbReference>
<organism evidence="1 2">
    <name type="scientific">Kineococcus xinjiangensis</name>
    <dbReference type="NCBI Taxonomy" id="512762"/>
    <lineage>
        <taxon>Bacteria</taxon>
        <taxon>Bacillati</taxon>
        <taxon>Actinomycetota</taxon>
        <taxon>Actinomycetes</taxon>
        <taxon>Kineosporiales</taxon>
        <taxon>Kineosporiaceae</taxon>
        <taxon>Kineococcus</taxon>
    </lineage>
</organism>
<dbReference type="InterPro" id="IPR036291">
    <property type="entry name" value="NAD(P)-bd_dom_sf"/>
</dbReference>
<protein>
    <submittedName>
        <fullName evidence="1">NAD(P)-dependent dehydrogenase (Short-subunit alcohol dehydrogenase family)</fullName>
    </submittedName>
</protein>
<dbReference type="InterPro" id="IPR002347">
    <property type="entry name" value="SDR_fam"/>
</dbReference>
<evidence type="ECO:0000313" key="2">
    <source>
        <dbReference type="Proteomes" id="UP000239485"/>
    </source>
</evidence>
<dbReference type="PRINTS" id="PR00081">
    <property type="entry name" value="GDHRDH"/>
</dbReference>
<dbReference type="PANTHER" id="PTHR44147">
    <property type="entry name" value="DEHYDROGENASE/REDUCTASE SDR FAMILY MEMBER 1"/>
    <property type="match status" value="1"/>
</dbReference>
<reference evidence="1 2" key="1">
    <citation type="submission" date="2018-02" db="EMBL/GenBank/DDBJ databases">
        <title>Genomic Encyclopedia of Archaeal and Bacterial Type Strains, Phase II (KMG-II): from individual species to whole genera.</title>
        <authorList>
            <person name="Goeker M."/>
        </authorList>
    </citation>
    <scope>NUCLEOTIDE SEQUENCE [LARGE SCALE GENOMIC DNA]</scope>
    <source>
        <strain evidence="1 2">DSM 22857</strain>
    </source>
</reference>
<comment type="caution">
    <text evidence="1">The sequence shown here is derived from an EMBL/GenBank/DDBJ whole genome shotgun (WGS) entry which is preliminary data.</text>
</comment>
<dbReference type="Proteomes" id="UP000239485">
    <property type="component" value="Unassembled WGS sequence"/>
</dbReference>
<name>A0A2S6IJ59_9ACTN</name>